<accession>A0A9N9NG77</accession>
<comment type="caution">
    <text evidence="1">The sequence shown here is derived from an EMBL/GenBank/DDBJ whole genome shotgun (WGS) entry which is preliminary data.</text>
</comment>
<dbReference type="Proteomes" id="UP000789342">
    <property type="component" value="Unassembled WGS sequence"/>
</dbReference>
<reference evidence="1" key="1">
    <citation type="submission" date="2021-06" db="EMBL/GenBank/DDBJ databases">
        <authorList>
            <person name="Kallberg Y."/>
            <person name="Tangrot J."/>
            <person name="Rosling A."/>
        </authorList>
    </citation>
    <scope>NUCLEOTIDE SEQUENCE</scope>
    <source>
        <strain evidence="1">CL551</strain>
    </source>
</reference>
<organism evidence="1 2">
    <name type="scientific">Acaulospora morrowiae</name>
    <dbReference type="NCBI Taxonomy" id="94023"/>
    <lineage>
        <taxon>Eukaryota</taxon>
        <taxon>Fungi</taxon>
        <taxon>Fungi incertae sedis</taxon>
        <taxon>Mucoromycota</taxon>
        <taxon>Glomeromycotina</taxon>
        <taxon>Glomeromycetes</taxon>
        <taxon>Diversisporales</taxon>
        <taxon>Acaulosporaceae</taxon>
        <taxon>Acaulospora</taxon>
    </lineage>
</organism>
<dbReference type="EMBL" id="CAJVPV010025296">
    <property type="protein sequence ID" value="CAG8728600.1"/>
    <property type="molecule type" value="Genomic_DNA"/>
</dbReference>
<feature type="non-terminal residue" evidence="1">
    <location>
        <position position="53"/>
    </location>
</feature>
<protein>
    <submittedName>
        <fullName evidence="1">9576_t:CDS:1</fullName>
    </submittedName>
</protein>
<proteinExistence type="predicted"/>
<evidence type="ECO:0000313" key="2">
    <source>
        <dbReference type="Proteomes" id="UP000789342"/>
    </source>
</evidence>
<gene>
    <name evidence="1" type="ORF">AMORRO_LOCUS13844</name>
</gene>
<evidence type="ECO:0000313" key="1">
    <source>
        <dbReference type="EMBL" id="CAG8728600.1"/>
    </source>
</evidence>
<feature type="non-terminal residue" evidence="1">
    <location>
        <position position="1"/>
    </location>
</feature>
<dbReference type="AlphaFoldDB" id="A0A9N9NG77"/>
<keyword evidence="2" id="KW-1185">Reference proteome</keyword>
<sequence>DVINAWKNCSEGKIDFNNPKVLACSCTETNYENFENCYNCQSAQGKWPSDLPM</sequence>
<name>A0A9N9NG77_9GLOM</name>